<sequence>MYNKDFWNERYVSEEYIYGKEPNEFLHSRLPNIKKGKILFPCEGEGRNAVFAASLGWDVFAFDQSEAGRQKAIQLAKEKNVTFHYEISDALTYPYAPEQMDMVALIYSHFHKSIRTTVHRNCVRTLKPGGLLLLEGFSPEQLKYTSGGPKDPDMLYQLKDLRMDFSEMNVEYEETLETELNESPFHRGKASIVRIVLRKI</sequence>
<proteinExistence type="predicted"/>
<comment type="caution">
    <text evidence="3">The sequence shown here is derived from an EMBL/GenBank/DDBJ whole genome shotgun (WGS) entry which is preliminary data.</text>
</comment>
<dbReference type="Gene3D" id="3.40.50.150">
    <property type="entry name" value="Vaccinia Virus protein VP39"/>
    <property type="match status" value="1"/>
</dbReference>
<dbReference type="GO" id="GO:0032259">
    <property type="term" value="P:methylation"/>
    <property type="evidence" value="ECO:0007669"/>
    <property type="project" value="UniProtKB-KW"/>
</dbReference>
<evidence type="ECO:0000256" key="1">
    <source>
        <dbReference type="ARBA" id="ARBA00022679"/>
    </source>
</evidence>
<dbReference type="OrthoDB" id="9804312at2"/>
<gene>
    <name evidence="3" type="ORF">LPTSP2_28410</name>
</gene>
<dbReference type="SUPFAM" id="SSF53335">
    <property type="entry name" value="S-adenosyl-L-methionine-dependent methyltransferases"/>
    <property type="match status" value="1"/>
</dbReference>
<organism evidence="3 4">
    <name type="scientific">Leptospira ellinghausenii</name>
    <dbReference type="NCBI Taxonomy" id="1917822"/>
    <lineage>
        <taxon>Bacteria</taxon>
        <taxon>Pseudomonadati</taxon>
        <taxon>Spirochaetota</taxon>
        <taxon>Spirochaetia</taxon>
        <taxon>Leptospirales</taxon>
        <taxon>Leptospiraceae</taxon>
        <taxon>Leptospira</taxon>
    </lineage>
</organism>
<feature type="domain" description="Methyltransferase" evidence="2">
    <location>
        <begin position="43"/>
        <end position="130"/>
    </location>
</feature>
<reference evidence="4" key="1">
    <citation type="journal article" date="2019" name="Microbiol. Immunol.">
        <title>Molecular and phenotypic characterization of Leptospira johnsonii sp. nov., Leptospira ellinghausenii sp. nov. and Leptospira ryugenii sp. nov. isolated from soil and water in Japan.</title>
        <authorList>
            <person name="Masuzawa T."/>
            <person name="Saito M."/>
            <person name="Nakao R."/>
            <person name="Nikaido Y."/>
            <person name="Matsumoto M."/>
            <person name="Ogawa M."/>
            <person name="Yokoyama M."/>
            <person name="Hidaka Y."/>
            <person name="Tomita J."/>
            <person name="Sakakibara K."/>
            <person name="Suzuki K."/>
            <person name="Yasuda S."/>
            <person name="Sato H."/>
            <person name="Yamaguchi M."/>
            <person name="Yoshida S.I."/>
            <person name="Koizumi N."/>
            <person name="Kawamura Y."/>
        </authorList>
    </citation>
    <scope>NUCLEOTIDE SEQUENCE [LARGE SCALE GENOMIC DNA]</scope>
    <source>
        <strain evidence="4">E18</strain>
    </source>
</reference>
<dbReference type="AlphaFoldDB" id="A0A2P2DG45"/>
<dbReference type="CDD" id="cd02440">
    <property type="entry name" value="AdoMet_MTases"/>
    <property type="match status" value="1"/>
</dbReference>
<accession>A0A2P2DG45</accession>
<keyword evidence="3" id="KW-0489">Methyltransferase</keyword>
<dbReference type="InterPro" id="IPR029063">
    <property type="entry name" value="SAM-dependent_MTases_sf"/>
</dbReference>
<dbReference type="PANTHER" id="PTHR43861">
    <property type="entry name" value="TRANS-ACONITATE 2-METHYLTRANSFERASE-RELATED"/>
    <property type="match status" value="1"/>
</dbReference>
<evidence type="ECO:0000313" key="3">
    <source>
        <dbReference type="EMBL" id="GBF43540.1"/>
    </source>
</evidence>
<evidence type="ECO:0000259" key="2">
    <source>
        <dbReference type="Pfam" id="PF13649"/>
    </source>
</evidence>
<dbReference type="Pfam" id="PF13649">
    <property type="entry name" value="Methyltransf_25"/>
    <property type="match status" value="1"/>
</dbReference>
<evidence type="ECO:0000313" key="4">
    <source>
        <dbReference type="Proteomes" id="UP000245206"/>
    </source>
</evidence>
<dbReference type="GO" id="GO:0008168">
    <property type="term" value="F:methyltransferase activity"/>
    <property type="evidence" value="ECO:0007669"/>
    <property type="project" value="UniProtKB-KW"/>
</dbReference>
<protein>
    <submittedName>
        <fullName evidence="3">Methyltransferase domain protein</fullName>
    </submittedName>
</protein>
<keyword evidence="4" id="KW-1185">Reference proteome</keyword>
<name>A0A2P2DG45_9LEPT</name>
<dbReference type="InterPro" id="IPR041698">
    <property type="entry name" value="Methyltransf_25"/>
</dbReference>
<dbReference type="PANTHER" id="PTHR43861:SF3">
    <property type="entry name" value="PUTATIVE (AFU_ORTHOLOGUE AFUA_2G14390)-RELATED"/>
    <property type="match status" value="1"/>
</dbReference>
<dbReference type="Proteomes" id="UP000245206">
    <property type="component" value="Unassembled WGS sequence"/>
</dbReference>
<dbReference type="EMBL" id="BFAZ01000009">
    <property type="protein sequence ID" value="GBF43540.1"/>
    <property type="molecule type" value="Genomic_DNA"/>
</dbReference>
<keyword evidence="1 3" id="KW-0808">Transferase</keyword>